<proteinExistence type="predicted"/>
<organism evidence="3 4">
    <name type="scientific">Agrilus planipennis</name>
    <name type="common">Emerald ash borer</name>
    <name type="synonym">Agrilus marcopoli</name>
    <dbReference type="NCBI Taxonomy" id="224129"/>
    <lineage>
        <taxon>Eukaryota</taxon>
        <taxon>Metazoa</taxon>
        <taxon>Ecdysozoa</taxon>
        <taxon>Arthropoda</taxon>
        <taxon>Hexapoda</taxon>
        <taxon>Insecta</taxon>
        <taxon>Pterygota</taxon>
        <taxon>Neoptera</taxon>
        <taxon>Endopterygota</taxon>
        <taxon>Coleoptera</taxon>
        <taxon>Polyphaga</taxon>
        <taxon>Elateriformia</taxon>
        <taxon>Buprestoidea</taxon>
        <taxon>Buprestidae</taxon>
        <taxon>Agrilinae</taxon>
        <taxon>Agrilus</taxon>
    </lineage>
</organism>
<dbReference type="InterPro" id="IPR056184">
    <property type="entry name" value="TRAF_BTBD17"/>
</dbReference>
<name>A0A1W4WFU1_AGRPL</name>
<dbReference type="SMART" id="SM00875">
    <property type="entry name" value="BACK"/>
    <property type="match status" value="1"/>
</dbReference>
<dbReference type="SMART" id="SM00225">
    <property type="entry name" value="BTB"/>
    <property type="match status" value="1"/>
</dbReference>
<dbReference type="Proteomes" id="UP000192223">
    <property type="component" value="Unplaced"/>
</dbReference>
<dbReference type="PANTHER" id="PTHR24410:SF41">
    <property type="entry name" value="HL07962P"/>
    <property type="match status" value="1"/>
</dbReference>
<dbReference type="FunCoup" id="A0A1W4WFU1">
    <property type="interactions" value="608"/>
</dbReference>
<dbReference type="InterPro" id="IPR011333">
    <property type="entry name" value="SKP1/BTB/POZ_sf"/>
</dbReference>
<gene>
    <name evidence="4" type="primary">LOC108732843</name>
</gene>
<dbReference type="CTD" id="32125"/>
<evidence type="ECO:0000313" key="3">
    <source>
        <dbReference type="Proteomes" id="UP000192223"/>
    </source>
</evidence>
<dbReference type="AlphaFoldDB" id="A0A1W4WFU1"/>
<dbReference type="InParanoid" id="A0A1W4WFU1"/>
<dbReference type="InterPro" id="IPR011705">
    <property type="entry name" value="BACK"/>
</dbReference>
<dbReference type="STRING" id="224129.A0A1W4WFU1"/>
<dbReference type="Gene3D" id="3.30.710.10">
    <property type="entry name" value="Potassium Channel Kv1.1, Chain A"/>
    <property type="match status" value="1"/>
</dbReference>
<dbReference type="RefSeq" id="XP_018319327.1">
    <property type="nucleotide sequence ID" value="XM_018463825.1"/>
</dbReference>
<keyword evidence="3" id="KW-1185">Reference proteome</keyword>
<dbReference type="CDD" id="cd18493">
    <property type="entry name" value="BACK_BTBD17"/>
    <property type="match status" value="1"/>
</dbReference>
<dbReference type="KEGG" id="apln:108732843"/>
<evidence type="ECO:0000259" key="2">
    <source>
        <dbReference type="PROSITE" id="PS50097"/>
    </source>
</evidence>
<dbReference type="InterPro" id="IPR051481">
    <property type="entry name" value="BTB-POZ/Galectin-3-binding"/>
</dbReference>
<dbReference type="SUPFAM" id="SSF54695">
    <property type="entry name" value="POZ domain"/>
    <property type="match status" value="1"/>
</dbReference>
<dbReference type="PANTHER" id="PTHR24410">
    <property type="entry name" value="HL07962P-RELATED"/>
    <property type="match status" value="1"/>
</dbReference>
<reference evidence="4" key="1">
    <citation type="submission" date="2025-08" db="UniProtKB">
        <authorList>
            <consortium name="RefSeq"/>
        </authorList>
    </citation>
    <scope>IDENTIFICATION</scope>
    <source>
        <tissue evidence="4">Entire body</tissue>
    </source>
</reference>
<dbReference type="InterPro" id="IPR000210">
    <property type="entry name" value="BTB/POZ_dom"/>
</dbReference>
<dbReference type="Pfam" id="PF23651">
    <property type="entry name" value="TRAF_BTBD17"/>
    <property type="match status" value="1"/>
</dbReference>
<evidence type="ECO:0000256" key="1">
    <source>
        <dbReference type="SAM" id="MobiDB-lite"/>
    </source>
</evidence>
<dbReference type="OrthoDB" id="2359033at2759"/>
<dbReference type="GeneID" id="108732843"/>
<dbReference type="Pfam" id="PF07707">
    <property type="entry name" value="BACK"/>
    <property type="match status" value="1"/>
</dbReference>
<sequence length="497" mass="57734">MFRAFDACCDNDEDVSPPKSPRRDLGNSSDENSCQMIIDNSENVLKIMRNLYYHKEMCDVYLKISNKEYAAHRLVLCASSDVFQAMLMKPEWTEWRESKIELKELPQCENVFHLFLEYLYTGRILITHTNVIAILALADKYIVKSLTRLCLNYMSKHIPHAANHNQLFSWLQYALNCGHKEVAIMCQNYIKWNFEAVANTPDFSNFEPEIFSNLLQQNDLLIYNEMVLFNCVSRWLDLQEIRLKQLGLEQNEVDKHMLNLVESIMQSIRFTMMSPAELADLILLPLVKRYSSFFLDKMALGMAYHFGTLKGDKEIDPVQFTPRLYTCDRYSTILSIEKVRDLPSYHVSTFVFSTHMSTCESDSDKISEWTVDVYPKGVWFKKCLLIVWQGTLEVPEEIKPTVRLSLTCREPKKEDFKVRVGILLYGLQGGVQHVLQVVEKECYFNPTNKIMVVDDLLPFEELNPPTSKSHKYRSPYLIGSDQNELKINLIITPLSSL</sequence>
<dbReference type="Gene3D" id="1.25.40.420">
    <property type="match status" value="1"/>
</dbReference>
<feature type="region of interest" description="Disordered" evidence="1">
    <location>
        <begin position="1"/>
        <end position="31"/>
    </location>
</feature>
<evidence type="ECO:0000313" key="4">
    <source>
        <dbReference type="RefSeq" id="XP_018319327.1"/>
    </source>
</evidence>
<dbReference type="Pfam" id="PF00651">
    <property type="entry name" value="BTB"/>
    <property type="match status" value="1"/>
</dbReference>
<feature type="domain" description="BTB" evidence="2">
    <location>
        <begin position="58"/>
        <end position="128"/>
    </location>
</feature>
<protein>
    <submittedName>
        <fullName evidence="4">BTB/POZ domain-containing protein 17 isoform X1</fullName>
    </submittedName>
</protein>
<accession>A0A1W4WFU1</accession>
<dbReference type="PROSITE" id="PS50097">
    <property type="entry name" value="BTB"/>
    <property type="match status" value="1"/>
</dbReference>